<feature type="region of interest" description="Disordered" evidence="1">
    <location>
        <begin position="1"/>
        <end position="38"/>
    </location>
</feature>
<dbReference type="PANTHER" id="PTHR46060">
    <property type="entry name" value="MARINER MOS1 TRANSPOSASE-LIKE PROTEIN"/>
    <property type="match status" value="1"/>
</dbReference>
<accession>A0ABY6KVI0</accession>
<evidence type="ECO:0000259" key="2">
    <source>
        <dbReference type="Pfam" id="PF17906"/>
    </source>
</evidence>
<protein>
    <recommendedName>
        <fullName evidence="2">Mos1 transposase HTH domain-containing protein</fullName>
    </recommendedName>
</protein>
<evidence type="ECO:0000313" key="3">
    <source>
        <dbReference type="EMBL" id="UYV71100.1"/>
    </source>
</evidence>
<dbReference type="InterPro" id="IPR041426">
    <property type="entry name" value="Mos1_HTH"/>
</dbReference>
<gene>
    <name evidence="3" type="ORF">LAZ67_8001714</name>
</gene>
<evidence type="ECO:0000313" key="4">
    <source>
        <dbReference type="Proteomes" id="UP001235939"/>
    </source>
</evidence>
<dbReference type="Proteomes" id="UP001235939">
    <property type="component" value="Chromosome 08"/>
</dbReference>
<proteinExistence type="predicted"/>
<feature type="compositionally biased region" description="Basic and acidic residues" evidence="1">
    <location>
        <begin position="11"/>
        <end position="24"/>
    </location>
</feature>
<dbReference type="Pfam" id="PF17906">
    <property type="entry name" value="HTH_48"/>
    <property type="match status" value="1"/>
</dbReference>
<dbReference type="InterPro" id="IPR052709">
    <property type="entry name" value="Transposase-MT_Hybrid"/>
</dbReference>
<dbReference type="PANTHER" id="PTHR46060:SF1">
    <property type="entry name" value="MARINER MOS1 TRANSPOSASE-LIKE PROTEIN"/>
    <property type="match status" value="1"/>
</dbReference>
<organism evidence="3 4">
    <name type="scientific">Cordylochernes scorpioides</name>
    <dbReference type="NCBI Taxonomy" id="51811"/>
    <lineage>
        <taxon>Eukaryota</taxon>
        <taxon>Metazoa</taxon>
        <taxon>Ecdysozoa</taxon>
        <taxon>Arthropoda</taxon>
        <taxon>Chelicerata</taxon>
        <taxon>Arachnida</taxon>
        <taxon>Pseudoscorpiones</taxon>
        <taxon>Cheliferoidea</taxon>
        <taxon>Chernetidae</taxon>
        <taxon>Cordylochernes</taxon>
    </lineage>
</organism>
<dbReference type="InterPro" id="IPR036397">
    <property type="entry name" value="RNaseH_sf"/>
</dbReference>
<dbReference type="Gene3D" id="3.30.420.10">
    <property type="entry name" value="Ribonuclease H-like superfamily/Ribonuclease H"/>
    <property type="match status" value="1"/>
</dbReference>
<reference evidence="3 4" key="1">
    <citation type="submission" date="2022-01" db="EMBL/GenBank/DDBJ databases">
        <title>A chromosomal length assembly of Cordylochernes scorpioides.</title>
        <authorList>
            <person name="Zeh D."/>
            <person name="Zeh J."/>
        </authorList>
    </citation>
    <scope>NUCLEOTIDE SEQUENCE [LARGE SCALE GENOMIC DNA]</scope>
    <source>
        <strain evidence="3">IN4F17</strain>
        <tissue evidence="3">Whole Body</tissue>
    </source>
</reference>
<feature type="domain" description="Mos1 transposase HTH" evidence="2">
    <location>
        <begin position="43"/>
        <end position="89"/>
    </location>
</feature>
<dbReference type="EMBL" id="CP092870">
    <property type="protein sequence ID" value="UYV71100.1"/>
    <property type="molecule type" value="Genomic_DNA"/>
</dbReference>
<keyword evidence="4" id="KW-1185">Reference proteome</keyword>
<name>A0ABY6KVI0_9ARAC</name>
<sequence>MSRPSSTLSRCPRDDQGPRCEVENPGKTPNDIEPNVNTRIRQRSVTEFLFKSGDISATTIHSKLQPVYGNETLDRSIIQRWVQRFQKGDFDLHDKERPGSLLELLSDLGYRKLCSKWVPKFLTREMMQTRREICLDLIKSYPGPASEAFKGVITCEETWVYHYDPFSKRQSIAISTKRPGLKDCQIKFHQDNARPHTAQQTLAQISRYGWTLMPHPAYSPDLAPSDFYLFGKLGCLGDVYLDARCFVDQLKELTGLTVAEMVHRAQDRDGWCRVWDLFILFRLRTLCPPSGHLYYKGAESQPELGYSSLNRWMVVASTLGGCAEKLGKNDPMSRSRREKLEEILPVFGPYDRRWGVGIV</sequence>
<evidence type="ECO:0000256" key="1">
    <source>
        <dbReference type="SAM" id="MobiDB-lite"/>
    </source>
</evidence>